<comment type="subcellular location">
    <subcellularLocation>
        <location evidence="1">Cell membrane</location>
        <topology evidence="1">Multi-pass membrane protein</topology>
    </subcellularLocation>
</comment>
<protein>
    <submittedName>
        <fullName evidence="10">Permease</fullName>
    </submittedName>
</protein>
<keyword evidence="6 8" id="KW-1133">Transmembrane helix</keyword>
<dbReference type="GO" id="GO:0005886">
    <property type="term" value="C:plasma membrane"/>
    <property type="evidence" value="ECO:0007669"/>
    <property type="project" value="UniProtKB-SubCell"/>
</dbReference>
<comment type="similarity">
    <text evidence="2">Belongs to the EamA transporter family.</text>
</comment>
<name>A0A8J3GFT8_9HYPH</name>
<keyword evidence="7 8" id="KW-0472">Membrane</keyword>
<dbReference type="InterPro" id="IPR004626">
    <property type="entry name" value="RarD"/>
</dbReference>
<feature type="transmembrane region" description="Helical" evidence="8">
    <location>
        <begin position="21"/>
        <end position="39"/>
    </location>
</feature>
<evidence type="ECO:0000256" key="7">
    <source>
        <dbReference type="ARBA" id="ARBA00023136"/>
    </source>
</evidence>
<sequence>MAQLSEQNATPAATAGDTPAGFGYALAAYLSWGFLPLFMKLVAHIPSTEVVAHRIVWSLPIAGLVLLLRGRTEDLKAALRSPSILGMAVVTAVLITLNWGIYVWAIAVGRTVEAALGYYINPLFSFLLGAIVLREPMTTAQKIAIGLAAIAVVILTVDAGGLPWVSLGLCVSWGLYAFCRKTLPVGPNQGFFLEVLLLSAPALLYILYLQANGQGHFLTTSWSDAWLLAACGVITAIPLILYANGAKLLRLSTIAVMQYIVPTMVFLTAVFLFNEPFNSVKLLAFCFIWAALIIYSSSALLQRRTTGKTL</sequence>
<proteinExistence type="inferred from homology"/>
<evidence type="ECO:0000313" key="10">
    <source>
        <dbReference type="EMBL" id="GHC68922.1"/>
    </source>
</evidence>
<keyword evidence="3" id="KW-0813">Transport</keyword>
<feature type="transmembrane region" description="Helical" evidence="8">
    <location>
        <begin position="116"/>
        <end position="133"/>
    </location>
</feature>
<dbReference type="Pfam" id="PF00892">
    <property type="entry name" value="EamA"/>
    <property type="match status" value="2"/>
</dbReference>
<evidence type="ECO:0000256" key="3">
    <source>
        <dbReference type="ARBA" id="ARBA00022448"/>
    </source>
</evidence>
<gene>
    <name evidence="10" type="ORF">GCM10010136_14130</name>
</gene>
<dbReference type="AlphaFoldDB" id="A0A8J3GFT8"/>
<keyword evidence="4" id="KW-1003">Cell membrane</keyword>
<reference evidence="10" key="2">
    <citation type="submission" date="2020-09" db="EMBL/GenBank/DDBJ databases">
        <authorList>
            <person name="Sun Q."/>
            <person name="Kim S."/>
        </authorList>
    </citation>
    <scope>NUCLEOTIDE SEQUENCE</scope>
    <source>
        <strain evidence="10">KCTC 42097</strain>
    </source>
</reference>
<dbReference type="PANTHER" id="PTHR22911:SF137">
    <property type="entry name" value="SOLUTE CARRIER FAMILY 35 MEMBER G2-RELATED"/>
    <property type="match status" value="1"/>
</dbReference>
<comment type="caution">
    <text evidence="10">The sequence shown here is derived from an EMBL/GenBank/DDBJ whole genome shotgun (WGS) entry which is preliminary data.</text>
</comment>
<evidence type="ECO:0000256" key="5">
    <source>
        <dbReference type="ARBA" id="ARBA00022692"/>
    </source>
</evidence>
<feature type="transmembrane region" description="Helical" evidence="8">
    <location>
        <begin position="279"/>
        <end position="301"/>
    </location>
</feature>
<feature type="domain" description="EamA" evidence="9">
    <location>
        <begin position="167"/>
        <end position="295"/>
    </location>
</feature>
<feature type="domain" description="EamA" evidence="9">
    <location>
        <begin position="21"/>
        <end position="156"/>
    </location>
</feature>
<evidence type="ECO:0000256" key="6">
    <source>
        <dbReference type="ARBA" id="ARBA00022989"/>
    </source>
</evidence>
<accession>A0A8J3GFT8</accession>
<feature type="transmembrane region" description="Helical" evidence="8">
    <location>
        <begin position="140"/>
        <end position="157"/>
    </location>
</feature>
<dbReference type="InterPro" id="IPR000620">
    <property type="entry name" value="EamA_dom"/>
</dbReference>
<dbReference type="InterPro" id="IPR037185">
    <property type="entry name" value="EmrE-like"/>
</dbReference>
<feature type="transmembrane region" description="Helical" evidence="8">
    <location>
        <begin position="254"/>
        <end position="273"/>
    </location>
</feature>
<dbReference type="NCBIfam" id="TIGR00688">
    <property type="entry name" value="rarD"/>
    <property type="match status" value="1"/>
</dbReference>
<dbReference type="EMBL" id="BMZO01000004">
    <property type="protein sequence ID" value="GHC68922.1"/>
    <property type="molecule type" value="Genomic_DNA"/>
</dbReference>
<evidence type="ECO:0000313" key="11">
    <source>
        <dbReference type="Proteomes" id="UP000641137"/>
    </source>
</evidence>
<dbReference type="Proteomes" id="UP000641137">
    <property type="component" value="Unassembled WGS sequence"/>
</dbReference>
<dbReference type="SUPFAM" id="SSF103481">
    <property type="entry name" value="Multidrug resistance efflux transporter EmrE"/>
    <property type="match status" value="2"/>
</dbReference>
<evidence type="ECO:0000256" key="4">
    <source>
        <dbReference type="ARBA" id="ARBA00022475"/>
    </source>
</evidence>
<dbReference type="PANTHER" id="PTHR22911">
    <property type="entry name" value="ACYL-MALONYL CONDENSING ENZYME-RELATED"/>
    <property type="match status" value="1"/>
</dbReference>
<organism evidence="10 11">
    <name type="scientific">Limoniibacter endophyticus</name>
    <dbReference type="NCBI Taxonomy" id="1565040"/>
    <lineage>
        <taxon>Bacteria</taxon>
        <taxon>Pseudomonadati</taxon>
        <taxon>Pseudomonadota</taxon>
        <taxon>Alphaproteobacteria</taxon>
        <taxon>Hyphomicrobiales</taxon>
        <taxon>Bartonellaceae</taxon>
        <taxon>Limoniibacter</taxon>
    </lineage>
</organism>
<keyword evidence="5 8" id="KW-0812">Transmembrane</keyword>
<feature type="transmembrane region" description="Helical" evidence="8">
    <location>
        <begin position="191"/>
        <end position="211"/>
    </location>
</feature>
<dbReference type="RefSeq" id="WP_189489275.1">
    <property type="nucleotide sequence ID" value="NZ_BMZO01000004.1"/>
</dbReference>
<evidence type="ECO:0000259" key="9">
    <source>
        <dbReference type="Pfam" id="PF00892"/>
    </source>
</evidence>
<evidence type="ECO:0000256" key="8">
    <source>
        <dbReference type="SAM" id="Phobius"/>
    </source>
</evidence>
<evidence type="ECO:0000256" key="2">
    <source>
        <dbReference type="ARBA" id="ARBA00007362"/>
    </source>
</evidence>
<evidence type="ECO:0000256" key="1">
    <source>
        <dbReference type="ARBA" id="ARBA00004651"/>
    </source>
</evidence>
<feature type="transmembrane region" description="Helical" evidence="8">
    <location>
        <begin position="223"/>
        <end position="242"/>
    </location>
</feature>
<feature type="transmembrane region" description="Helical" evidence="8">
    <location>
        <begin position="51"/>
        <end position="70"/>
    </location>
</feature>
<reference evidence="10" key="1">
    <citation type="journal article" date="2014" name="Int. J. Syst. Evol. Microbiol.">
        <title>Complete genome sequence of Corynebacterium casei LMG S-19264T (=DSM 44701T), isolated from a smear-ripened cheese.</title>
        <authorList>
            <consortium name="US DOE Joint Genome Institute (JGI-PGF)"/>
            <person name="Walter F."/>
            <person name="Albersmeier A."/>
            <person name="Kalinowski J."/>
            <person name="Ruckert C."/>
        </authorList>
    </citation>
    <scope>NUCLEOTIDE SEQUENCE</scope>
    <source>
        <strain evidence="10">KCTC 42097</strain>
    </source>
</reference>
<feature type="transmembrane region" description="Helical" evidence="8">
    <location>
        <begin position="82"/>
        <end position="104"/>
    </location>
</feature>
<keyword evidence="11" id="KW-1185">Reference proteome</keyword>